<name>A0A8J5RZV0_ZIZPA</name>
<keyword evidence="5" id="KW-0175">Coiled coil</keyword>
<keyword evidence="4 7" id="KW-0472">Membrane</keyword>
<evidence type="ECO:0000313" key="10">
    <source>
        <dbReference type="Proteomes" id="UP000729402"/>
    </source>
</evidence>
<accession>A0A8J5RZV0</accession>
<evidence type="ECO:0000313" key="9">
    <source>
        <dbReference type="EMBL" id="KAG8064016.1"/>
    </source>
</evidence>
<feature type="domain" description="GTD-binding" evidence="8">
    <location>
        <begin position="117"/>
        <end position="215"/>
    </location>
</feature>
<sequence>MARCYGAAGVRVQWPAGALAGAFLDVALVWACLCAAAVASAASRLLALFGLRLPCTCARPHLPCLLGFLCCYPSRALTSVISSLRSHFPFADHDRGGDDDDSSSEEEAEPGGGEEELVDGDLKREAVGERDVRAALQRELEKERSAAASAAEEAMSMILRLQKEKSVLEIEAHQQRRTADERCAFYEDEVEELRDIVLVREREARALQKEVDAYRRLLGLATEDDDDDDEMVTPHSTMLEGEPSSSRSVNTNCRNFGMPQLGNDSVFSFKTPISTQDLVLPIHVDHVKGINEDRLSVDTSGKVPMVGLEPEVHSCEDDGAAGTLDKHGDVEVVAAVDTKPAQELPDEFQEVDCGAINKIGCDFAGSESDANIYDVHVVDDICFSTEAKGLIGRSFSDATMQAEKLQNRVAADELLGRSLSAIKGAQDKIKLAASERKQSLQLQLLEDIANQLQEIKDEAETGRRLHCASPKNSKKS</sequence>
<dbReference type="PROSITE" id="PS51775">
    <property type="entry name" value="GTD_BINDING"/>
    <property type="match status" value="1"/>
</dbReference>
<dbReference type="InterPro" id="IPR007656">
    <property type="entry name" value="GTD-bd"/>
</dbReference>
<dbReference type="PANTHER" id="PTHR31422:SF3">
    <property type="entry name" value="GTD-BINDING DOMAIN-CONTAINING PROTEIN"/>
    <property type="match status" value="1"/>
</dbReference>
<reference evidence="9" key="2">
    <citation type="submission" date="2021-02" db="EMBL/GenBank/DDBJ databases">
        <authorList>
            <person name="Kimball J.A."/>
            <person name="Haas M.W."/>
            <person name="Macchietto M."/>
            <person name="Kono T."/>
            <person name="Duquette J."/>
            <person name="Shao M."/>
        </authorList>
    </citation>
    <scope>NUCLEOTIDE SEQUENCE</scope>
    <source>
        <tissue evidence="9">Fresh leaf tissue</tissue>
    </source>
</reference>
<evidence type="ECO:0000256" key="3">
    <source>
        <dbReference type="ARBA" id="ARBA00022989"/>
    </source>
</evidence>
<organism evidence="9 10">
    <name type="scientific">Zizania palustris</name>
    <name type="common">Northern wild rice</name>
    <dbReference type="NCBI Taxonomy" id="103762"/>
    <lineage>
        <taxon>Eukaryota</taxon>
        <taxon>Viridiplantae</taxon>
        <taxon>Streptophyta</taxon>
        <taxon>Embryophyta</taxon>
        <taxon>Tracheophyta</taxon>
        <taxon>Spermatophyta</taxon>
        <taxon>Magnoliopsida</taxon>
        <taxon>Liliopsida</taxon>
        <taxon>Poales</taxon>
        <taxon>Poaceae</taxon>
        <taxon>BOP clade</taxon>
        <taxon>Oryzoideae</taxon>
        <taxon>Oryzeae</taxon>
        <taxon>Zizaniinae</taxon>
        <taxon>Zizania</taxon>
    </lineage>
</organism>
<evidence type="ECO:0000256" key="1">
    <source>
        <dbReference type="ARBA" id="ARBA00004370"/>
    </source>
</evidence>
<evidence type="ECO:0000256" key="2">
    <source>
        <dbReference type="ARBA" id="ARBA00022692"/>
    </source>
</evidence>
<dbReference type="OrthoDB" id="1933744at2759"/>
<dbReference type="AlphaFoldDB" id="A0A8J5RZV0"/>
<gene>
    <name evidence="9" type="ORF">GUJ93_ZPchr0004g38421</name>
</gene>
<dbReference type="PANTHER" id="PTHR31422">
    <property type="entry name" value="BNAANNG28530D PROTEIN"/>
    <property type="match status" value="1"/>
</dbReference>
<feature type="transmembrane region" description="Helical" evidence="7">
    <location>
        <begin position="20"/>
        <end position="42"/>
    </location>
</feature>
<feature type="coiled-coil region" evidence="5">
    <location>
        <begin position="133"/>
        <end position="210"/>
    </location>
</feature>
<evidence type="ECO:0000259" key="8">
    <source>
        <dbReference type="PROSITE" id="PS51775"/>
    </source>
</evidence>
<dbReference type="Proteomes" id="UP000729402">
    <property type="component" value="Unassembled WGS sequence"/>
</dbReference>
<feature type="compositionally biased region" description="Acidic residues" evidence="6">
    <location>
        <begin position="97"/>
        <end position="119"/>
    </location>
</feature>
<evidence type="ECO:0000256" key="4">
    <source>
        <dbReference type="ARBA" id="ARBA00023136"/>
    </source>
</evidence>
<protein>
    <recommendedName>
        <fullName evidence="8">GTD-binding domain-containing protein</fullName>
    </recommendedName>
</protein>
<keyword evidence="2 7" id="KW-0812">Transmembrane</keyword>
<evidence type="ECO:0000256" key="6">
    <source>
        <dbReference type="SAM" id="MobiDB-lite"/>
    </source>
</evidence>
<reference evidence="9" key="1">
    <citation type="journal article" date="2021" name="bioRxiv">
        <title>Whole Genome Assembly and Annotation of Northern Wild Rice, Zizania palustris L., Supports a Whole Genome Duplication in the Zizania Genus.</title>
        <authorList>
            <person name="Haas M."/>
            <person name="Kono T."/>
            <person name="Macchietto M."/>
            <person name="Millas R."/>
            <person name="McGilp L."/>
            <person name="Shao M."/>
            <person name="Duquette J."/>
            <person name="Hirsch C.N."/>
            <person name="Kimball J."/>
        </authorList>
    </citation>
    <scope>NUCLEOTIDE SEQUENCE</scope>
    <source>
        <tissue evidence="9">Fresh leaf tissue</tissue>
    </source>
</reference>
<evidence type="ECO:0000256" key="5">
    <source>
        <dbReference type="SAM" id="Coils"/>
    </source>
</evidence>
<keyword evidence="3 7" id="KW-1133">Transmembrane helix</keyword>
<comment type="subcellular location">
    <subcellularLocation>
        <location evidence="1">Membrane</location>
    </subcellularLocation>
</comment>
<keyword evidence="10" id="KW-1185">Reference proteome</keyword>
<evidence type="ECO:0000256" key="7">
    <source>
        <dbReference type="SAM" id="Phobius"/>
    </source>
</evidence>
<feature type="region of interest" description="Disordered" evidence="6">
    <location>
        <begin position="92"/>
        <end position="121"/>
    </location>
</feature>
<comment type="caution">
    <text evidence="9">The sequence shown here is derived from an EMBL/GenBank/DDBJ whole genome shotgun (WGS) entry which is preliminary data.</text>
</comment>
<dbReference type="GO" id="GO:0016020">
    <property type="term" value="C:membrane"/>
    <property type="evidence" value="ECO:0007669"/>
    <property type="project" value="UniProtKB-SubCell"/>
</dbReference>
<proteinExistence type="predicted"/>
<dbReference type="GO" id="GO:0080115">
    <property type="term" value="F:myosin XI tail binding"/>
    <property type="evidence" value="ECO:0007669"/>
    <property type="project" value="UniProtKB-ARBA"/>
</dbReference>
<dbReference type="Pfam" id="PF04576">
    <property type="entry name" value="Zein-binding"/>
    <property type="match status" value="1"/>
</dbReference>
<dbReference type="EMBL" id="JAAALK010000285">
    <property type="protein sequence ID" value="KAG8064016.1"/>
    <property type="molecule type" value="Genomic_DNA"/>
</dbReference>